<dbReference type="Proteomes" id="UP001501578">
    <property type="component" value="Unassembled WGS sequence"/>
</dbReference>
<keyword evidence="3" id="KW-1185">Reference proteome</keyword>
<reference evidence="2 3" key="1">
    <citation type="journal article" date="2019" name="Int. J. Syst. Evol. Microbiol.">
        <title>The Global Catalogue of Microorganisms (GCM) 10K type strain sequencing project: providing services to taxonomists for standard genome sequencing and annotation.</title>
        <authorList>
            <consortium name="The Broad Institute Genomics Platform"/>
            <consortium name="The Broad Institute Genome Sequencing Center for Infectious Disease"/>
            <person name="Wu L."/>
            <person name="Ma J."/>
        </authorList>
    </citation>
    <scope>NUCLEOTIDE SEQUENCE [LARGE SCALE GENOMIC DNA]</scope>
    <source>
        <strain evidence="2 3">JCM 11136</strain>
    </source>
</reference>
<dbReference type="Gene3D" id="3.10.180.10">
    <property type="entry name" value="2,3-Dihydroxybiphenyl 1,2-Dioxygenase, domain 1"/>
    <property type="match status" value="1"/>
</dbReference>
<evidence type="ECO:0000313" key="3">
    <source>
        <dbReference type="Proteomes" id="UP001501578"/>
    </source>
</evidence>
<dbReference type="EMBL" id="BAAAHQ010000017">
    <property type="protein sequence ID" value="GAA0931370.1"/>
    <property type="molecule type" value="Genomic_DNA"/>
</dbReference>
<gene>
    <name evidence="2" type="ORF">GCM10009560_36400</name>
</gene>
<dbReference type="RefSeq" id="WP_343951066.1">
    <property type="nucleotide sequence ID" value="NZ_BAAAHQ010000017.1"/>
</dbReference>
<dbReference type="InterPro" id="IPR041581">
    <property type="entry name" value="Glyoxalase_6"/>
</dbReference>
<proteinExistence type="predicted"/>
<evidence type="ECO:0000259" key="1">
    <source>
        <dbReference type="PROSITE" id="PS51819"/>
    </source>
</evidence>
<dbReference type="InterPro" id="IPR029068">
    <property type="entry name" value="Glyas_Bleomycin-R_OHBP_Dase"/>
</dbReference>
<accession>A0ABN1PRR6</accession>
<dbReference type="InterPro" id="IPR037523">
    <property type="entry name" value="VOC_core"/>
</dbReference>
<feature type="domain" description="VOC" evidence="1">
    <location>
        <begin position="5"/>
        <end position="117"/>
    </location>
</feature>
<organism evidence="2 3">
    <name type="scientific">Nonomuraea longicatena</name>
    <dbReference type="NCBI Taxonomy" id="83682"/>
    <lineage>
        <taxon>Bacteria</taxon>
        <taxon>Bacillati</taxon>
        <taxon>Actinomycetota</taxon>
        <taxon>Actinomycetes</taxon>
        <taxon>Streptosporangiales</taxon>
        <taxon>Streptosporangiaceae</taxon>
        <taxon>Nonomuraea</taxon>
    </lineage>
</organism>
<comment type="caution">
    <text evidence="2">The sequence shown here is derived from an EMBL/GenBank/DDBJ whole genome shotgun (WGS) entry which is preliminary data.</text>
</comment>
<protein>
    <recommendedName>
        <fullName evidence="1">VOC domain-containing protein</fullName>
    </recommendedName>
</protein>
<evidence type="ECO:0000313" key="2">
    <source>
        <dbReference type="EMBL" id="GAA0931370.1"/>
    </source>
</evidence>
<dbReference type="SUPFAM" id="SSF54593">
    <property type="entry name" value="Glyoxalase/Bleomycin resistance protein/Dihydroxybiphenyl dioxygenase"/>
    <property type="match status" value="1"/>
</dbReference>
<dbReference type="PROSITE" id="PS51819">
    <property type="entry name" value="VOC"/>
    <property type="match status" value="1"/>
</dbReference>
<dbReference type="Pfam" id="PF18029">
    <property type="entry name" value="Glyoxalase_6"/>
    <property type="match status" value="1"/>
</dbReference>
<sequence length="128" mass="14167">MSRPVLGSILLASTDPARLRDWYVNALEPEAVSEDDAYRFLRFGDFHVLIDRRADVSDRNPEPGRLILNFDVPDAKATAARMDGLGVTWLAGLEDRDGSLFATAIDPDGNYVQIIELSPKHRAELEAG</sequence>
<name>A0ABN1PRR6_9ACTN</name>
<dbReference type="CDD" id="cd06587">
    <property type="entry name" value="VOC"/>
    <property type="match status" value="1"/>
</dbReference>